<dbReference type="Gene3D" id="1.10.510.10">
    <property type="entry name" value="Transferase(Phosphotransferase) domain 1"/>
    <property type="match status" value="1"/>
</dbReference>
<dbReference type="PROSITE" id="PS50011">
    <property type="entry name" value="PROTEIN_KINASE_DOM"/>
    <property type="match status" value="1"/>
</dbReference>
<evidence type="ECO:0000256" key="3">
    <source>
        <dbReference type="PROSITE-ProRule" id="PRU10141"/>
    </source>
</evidence>
<feature type="domain" description="Protein kinase" evidence="5">
    <location>
        <begin position="19"/>
        <end position="300"/>
    </location>
</feature>
<dbReference type="PANTHER" id="PTHR44167:SF24">
    <property type="entry name" value="SERINE_THREONINE-PROTEIN KINASE CHK2"/>
    <property type="match status" value="1"/>
</dbReference>
<dbReference type="Pfam" id="PF00069">
    <property type="entry name" value="Pkinase"/>
    <property type="match status" value="1"/>
</dbReference>
<comment type="similarity">
    <text evidence="4">Belongs to the protein kinase superfamily.</text>
</comment>
<dbReference type="Gene3D" id="3.30.200.20">
    <property type="entry name" value="Phosphorylase Kinase, domain 1"/>
    <property type="match status" value="1"/>
</dbReference>
<dbReference type="SMART" id="SM00220">
    <property type="entry name" value="S_TKc"/>
    <property type="match status" value="1"/>
</dbReference>
<dbReference type="PROSITE" id="PS00107">
    <property type="entry name" value="PROTEIN_KINASE_ATP"/>
    <property type="match status" value="1"/>
</dbReference>
<dbReference type="GO" id="GO:0016301">
    <property type="term" value="F:kinase activity"/>
    <property type="evidence" value="ECO:0007669"/>
    <property type="project" value="UniProtKB-KW"/>
</dbReference>
<keyword evidence="6" id="KW-0418">Kinase</keyword>
<name>A0ABP1HES6_9EUKA</name>
<dbReference type="Proteomes" id="UP001642409">
    <property type="component" value="Unassembled WGS sequence"/>
</dbReference>
<evidence type="ECO:0000256" key="4">
    <source>
        <dbReference type="RuleBase" id="RU000304"/>
    </source>
</evidence>
<dbReference type="InterPro" id="IPR000719">
    <property type="entry name" value="Prot_kinase_dom"/>
</dbReference>
<dbReference type="InterPro" id="IPR017441">
    <property type="entry name" value="Protein_kinase_ATP_BS"/>
</dbReference>
<evidence type="ECO:0000256" key="2">
    <source>
        <dbReference type="ARBA" id="ARBA00022840"/>
    </source>
</evidence>
<dbReference type="EMBL" id="CAXDID020000026">
    <property type="protein sequence ID" value="CAL5990789.1"/>
    <property type="molecule type" value="Genomic_DNA"/>
</dbReference>
<keyword evidence="2 3" id="KW-0067">ATP-binding</keyword>
<keyword evidence="1 3" id="KW-0547">Nucleotide-binding</keyword>
<evidence type="ECO:0000313" key="6">
    <source>
        <dbReference type="EMBL" id="CAL5990789.1"/>
    </source>
</evidence>
<evidence type="ECO:0000259" key="5">
    <source>
        <dbReference type="PROSITE" id="PS50011"/>
    </source>
</evidence>
<organism evidence="6 7">
    <name type="scientific">Hexamita inflata</name>
    <dbReference type="NCBI Taxonomy" id="28002"/>
    <lineage>
        <taxon>Eukaryota</taxon>
        <taxon>Metamonada</taxon>
        <taxon>Diplomonadida</taxon>
        <taxon>Hexamitidae</taxon>
        <taxon>Hexamitinae</taxon>
        <taxon>Hexamita</taxon>
    </lineage>
</organism>
<keyword evidence="7" id="KW-1185">Reference proteome</keyword>
<keyword evidence="6" id="KW-0808">Transferase</keyword>
<evidence type="ECO:0000256" key="1">
    <source>
        <dbReference type="ARBA" id="ARBA00022741"/>
    </source>
</evidence>
<dbReference type="InterPro" id="IPR008271">
    <property type="entry name" value="Ser/Thr_kinase_AS"/>
</dbReference>
<feature type="binding site" evidence="3">
    <location>
        <position position="46"/>
    </location>
    <ligand>
        <name>ATP</name>
        <dbReference type="ChEBI" id="CHEBI:30616"/>
    </ligand>
</feature>
<dbReference type="PROSITE" id="PS00108">
    <property type="entry name" value="PROTEIN_KINASE_ST"/>
    <property type="match status" value="1"/>
</dbReference>
<accession>A0ABP1HES6</accession>
<dbReference type="SUPFAM" id="SSF56112">
    <property type="entry name" value="Protein kinase-like (PK-like)"/>
    <property type="match status" value="1"/>
</dbReference>
<evidence type="ECO:0000313" key="7">
    <source>
        <dbReference type="Proteomes" id="UP001642409"/>
    </source>
</evidence>
<gene>
    <name evidence="6" type="ORF">HINF_LOCUS11621</name>
</gene>
<sequence length="336" mass="39399">MHLASQKPFQIPSEREDAPRCQKRLGEGTYGEVFAATYQNREMAVKRLKQINQFGLHQTQYTELIVAQSLSINQHHNNIVNTEFIYVQNQLVHLAMEFCDCMLIKIFEQRLTKLERKAVYKQTLEGLQYLHHNNFLHCDLKPQNIMVRFMPTGDHQYTTYIKIGDFGMGEFINQRSSGSIFTPHKDFKWTAGYRPPEIICGYTDLCLKSDVWSLGVTFLELQSGKNIFASLTAERYEELYKQKFSALINALNNDEEIESSFEFMDMFDYDADEREFLQAMLEFDVRKRLNCDELLEHPFLHEDFGSVYEKVGQGMRGELTKLKESQFAAEEQEWHD</sequence>
<protein>
    <submittedName>
        <fullName evidence="6">Kinase</fullName>
    </submittedName>
</protein>
<proteinExistence type="inferred from homology"/>
<keyword evidence="4" id="KW-0723">Serine/threonine-protein kinase</keyword>
<comment type="caution">
    <text evidence="6">The sequence shown here is derived from an EMBL/GenBank/DDBJ whole genome shotgun (WGS) entry which is preliminary data.</text>
</comment>
<reference evidence="6 7" key="1">
    <citation type="submission" date="2024-07" db="EMBL/GenBank/DDBJ databases">
        <authorList>
            <person name="Akdeniz Z."/>
        </authorList>
    </citation>
    <scope>NUCLEOTIDE SEQUENCE [LARGE SCALE GENOMIC DNA]</scope>
</reference>
<dbReference type="PANTHER" id="PTHR44167">
    <property type="entry name" value="OVARIAN-SPECIFIC SERINE/THREONINE-PROTEIN KINASE LOK-RELATED"/>
    <property type="match status" value="1"/>
</dbReference>
<dbReference type="InterPro" id="IPR011009">
    <property type="entry name" value="Kinase-like_dom_sf"/>
</dbReference>